<evidence type="ECO:0000313" key="8">
    <source>
        <dbReference type="EMBL" id="KAA8496871.1"/>
    </source>
</evidence>
<name>A0A5J4YZ18_PORPP</name>
<evidence type="ECO:0000313" key="9">
    <source>
        <dbReference type="Proteomes" id="UP000324585"/>
    </source>
</evidence>
<keyword evidence="6" id="KW-0061">Asparagine biosynthesis</keyword>
<organism evidence="8 9">
    <name type="scientific">Porphyridium purpureum</name>
    <name type="common">Red alga</name>
    <name type="synonym">Porphyridium cruentum</name>
    <dbReference type="NCBI Taxonomy" id="35688"/>
    <lineage>
        <taxon>Eukaryota</taxon>
        <taxon>Rhodophyta</taxon>
        <taxon>Bangiophyceae</taxon>
        <taxon>Porphyridiales</taxon>
        <taxon>Porphyridiaceae</taxon>
        <taxon>Porphyridium</taxon>
    </lineage>
</organism>
<dbReference type="PANTHER" id="PTHR30073">
    <property type="entry name" value="ASPARTATE--AMMONIA LIGASE"/>
    <property type="match status" value="1"/>
</dbReference>
<keyword evidence="1" id="KW-0963">Cytoplasm</keyword>
<dbReference type="InterPro" id="IPR045864">
    <property type="entry name" value="aa-tRNA-synth_II/BPL/LPL"/>
</dbReference>
<protein>
    <submittedName>
        <fullName evidence="8">Aspartate--ammonia ligase</fullName>
    </submittedName>
</protein>
<keyword evidence="9" id="KW-1185">Reference proteome</keyword>
<gene>
    <name evidence="8" type="ORF">FVE85_0600</name>
</gene>
<dbReference type="NCBIfam" id="TIGR00669">
    <property type="entry name" value="asnA"/>
    <property type="match status" value="1"/>
</dbReference>
<dbReference type="Pfam" id="PF03590">
    <property type="entry name" value="AsnA"/>
    <property type="match status" value="1"/>
</dbReference>
<dbReference type="GO" id="GO:0004071">
    <property type="term" value="F:aspartate-ammonia ligase activity"/>
    <property type="evidence" value="ECO:0007669"/>
    <property type="project" value="InterPro"/>
</dbReference>
<keyword evidence="5" id="KW-0067">ATP-binding</keyword>
<evidence type="ECO:0000256" key="1">
    <source>
        <dbReference type="ARBA" id="ARBA00022490"/>
    </source>
</evidence>
<dbReference type="Proteomes" id="UP000324585">
    <property type="component" value="Unassembled WGS sequence"/>
</dbReference>
<comment type="caution">
    <text evidence="8">The sequence shown here is derived from an EMBL/GenBank/DDBJ whole genome shotgun (WGS) entry which is preliminary data.</text>
</comment>
<reference evidence="9" key="1">
    <citation type="journal article" date="2019" name="Nat. Commun.">
        <title>Expansion of phycobilisome linker gene families in mesophilic red algae.</title>
        <authorList>
            <person name="Lee J."/>
            <person name="Kim D."/>
            <person name="Bhattacharya D."/>
            <person name="Yoon H.S."/>
        </authorList>
    </citation>
    <scope>NUCLEOTIDE SEQUENCE [LARGE SCALE GENOMIC DNA]</scope>
    <source>
        <strain evidence="9">CCMP 1328</strain>
    </source>
</reference>
<dbReference type="PROSITE" id="PS50862">
    <property type="entry name" value="AA_TRNA_LIGASE_II"/>
    <property type="match status" value="1"/>
</dbReference>
<dbReference type="EMBL" id="VRMN01000002">
    <property type="protein sequence ID" value="KAA8496871.1"/>
    <property type="molecule type" value="Genomic_DNA"/>
</dbReference>
<dbReference type="InterPro" id="IPR006195">
    <property type="entry name" value="aa-tRNA-synth_II"/>
</dbReference>
<feature type="domain" description="Aminoacyl-transfer RNA synthetases class-II family profile" evidence="7">
    <location>
        <begin position="48"/>
        <end position="368"/>
    </location>
</feature>
<dbReference type="GO" id="GO:0005524">
    <property type="term" value="F:ATP binding"/>
    <property type="evidence" value="ECO:0007669"/>
    <property type="project" value="UniProtKB-KW"/>
</dbReference>
<evidence type="ECO:0000256" key="5">
    <source>
        <dbReference type="ARBA" id="ARBA00022840"/>
    </source>
</evidence>
<dbReference type="AlphaFoldDB" id="A0A5J4YZ18"/>
<keyword evidence="2 8" id="KW-0436">Ligase</keyword>
<keyword evidence="3" id="KW-0028">Amino-acid biosynthesis</keyword>
<keyword evidence="4" id="KW-0547">Nucleotide-binding</keyword>
<dbReference type="SUPFAM" id="SSF55681">
    <property type="entry name" value="Class II aaRS and biotin synthetases"/>
    <property type="match status" value="1"/>
</dbReference>
<evidence type="ECO:0000256" key="6">
    <source>
        <dbReference type="ARBA" id="ARBA00022888"/>
    </source>
</evidence>
<dbReference type="GO" id="GO:0006529">
    <property type="term" value="P:asparagine biosynthetic process"/>
    <property type="evidence" value="ECO:0007669"/>
    <property type="project" value="UniProtKB-KW"/>
</dbReference>
<accession>A0A5J4YZ18</accession>
<dbReference type="InterPro" id="IPR004618">
    <property type="entry name" value="AsnA"/>
</dbReference>
<evidence type="ECO:0000256" key="2">
    <source>
        <dbReference type="ARBA" id="ARBA00022598"/>
    </source>
</evidence>
<dbReference type="Gene3D" id="3.30.930.10">
    <property type="entry name" value="Bira Bifunctional Protein, Domain 2"/>
    <property type="match status" value="1"/>
</dbReference>
<dbReference type="OrthoDB" id="10260193at2759"/>
<sequence length="384" mass="43795">MGRGGEGDEAKRAQLAGPGMGNYDALKQSLPDNYASLLDRKQTQQALFLAKRLIEEGLQRELNLMPVQVPLLVTEESGLNDTLDRDGARTPVAFTIQNDEPEHAVHAQIVQAVTKWKRKALLEYGLTNPGEGLITDMRAVRKDYWLDIDHSSYVDQWDWEVTITDEQRNLDTLVSVVKKIYRVLKDTEREVHGQFPQLNDPRYPDLPDDIKFIHAEDLLKMFPDLPRKERETAILKQEKAVFLYGIGWVLDNGVPHEMRAADYDDWSTEVEHGGQKYHGLNGDILVWNPVTNRRHELSSMGVRVDANQLRIQMSMANPVDNWENLEYHKGILTNEYPLSIGGGIGQGRVMMLLLKKAHIGEVTVTVWPEKLHEICREKNIFALS</sequence>
<evidence type="ECO:0000256" key="3">
    <source>
        <dbReference type="ARBA" id="ARBA00022605"/>
    </source>
</evidence>
<evidence type="ECO:0000256" key="4">
    <source>
        <dbReference type="ARBA" id="ARBA00022741"/>
    </source>
</evidence>
<dbReference type="OMA" id="WITPTIK"/>
<evidence type="ECO:0000259" key="7">
    <source>
        <dbReference type="PROSITE" id="PS50862"/>
    </source>
</evidence>
<proteinExistence type="predicted"/>
<dbReference type="PANTHER" id="PTHR30073:SF5">
    <property type="entry name" value="ASPARTATE--AMMONIA LIGASE"/>
    <property type="match status" value="1"/>
</dbReference>
<dbReference type="GO" id="GO:0005829">
    <property type="term" value="C:cytosol"/>
    <property type="evidence" value="ECO:0007669"/>
    <property type="project" value="TreeGrafter"/>
</dbReference>